<organism evidence="2 3">
    <name type="scientific">Canariomyces notabilis</name>
    <dbReference type="NCBI Taxonomy" id="2074819"/>
    <lineage>
        <taxon>Eukaryota</taxon>
        <taxon>Fungi</taxon>
        <taxon>Dikarya</taxon>
        <taxon>Ascomycota</taxon>
        <taxon>Pezizomycotina</taxon>
        <taxon>Sordariomycetes</taxon>
        <taxon>Sordariomycetidae</taxon>
        <taxon>Sordariales</taxon>
        <taxon>Chaetomiaceae</taxon>
        <taxon>Canariomyces</taxon>
    </lineage>
</organism>
<evidence type="ECO:0000256" key="1">
    <source>
        <dbReference type="ARBA" id="ARBA00022679"/>
    </source>
</evidence>
<dbReference type="InterPro" id="IPR050317">
    <property type="entry name" value="Plant_Fungal_Acyltransferase"/>
</dbReference>
<dbReference type="PANTHER" id="PTHR31642:SF270">
    <property type="entry name" value="O-ACYLTRANSFERASE AUSQ"/>
    <property type="match status" value="1"/>
</dbReference>
<sequence length="506" mass="55333">MAVITSIPLSPMDNIMPRFYANFMFTFRLNPGVSFAAVHALLQESLRRTCDELPILHRRVFALAPTADDPRTGRLEARQQPDWIPQVVANDLSSTWPDYDDLLDAGLVQDQLDGAVLFPPHAFSWDIYNEGAPGLVAQANYVEGGVLLAFGIFHSIIDGTSGSLLMKVWAKHARAIQGDKNPGSALSIPQESCDYRLLEKLWRAEPGNILPSDPTERQAMIRNAPAELWRLLGLLPPATPEELAATKEFALSAPPSAPPPEMKTTIFYVSASNFAALRAAATAESASNPTTTPITANDALMALLWRCIMRAREQAASPHERATDYAPSATSLLDTTLDGRALFSADLPWSYMGTMVFIATTSLPVHTLVSPSTTLAQVATAIRKSVDAITRETLQKAFGLALALEDYGETLRFPFATFEGAEACFTSWVGLSAFDVSFGEVLFANGGRPDHLRPPRREFDAVCRRCVVLPMQVSGGFEVLVSLKREEMEVLEGDGEFARFAKFVCH</sequence>
<dbReference type="InterPro" id="IPR023213">
    <property type="entry name" value="CAT-like_dom_sf"/>
</dbReference>
<dbReference type="Gene3D" id="3.30.559.10">
    <property type="entry name" value="Chloramphenicol acetyltransferase-like domain"/>
    <property type="match status" value="2"/>
</dbReference>
<keyword evidence="1" id="KW-0808">Transferase</keyword>
<protein>
    <submittedName>
        <fullName evidence="2">Uncharacterized protein</fullName>
    </submittedName>
</protein>
<dbReference type="SUPFAM" id="SSF52777">
    <property type="entry name" value="CoA-dependent acyltransferases"/>
    <property type="match status" value="1"/>
</dbReference>
<gene>
    <name evidence="2" type="ORF">N656DRAFT_771749</name>
</gene>
<dbReference type="Proteomes" id="UP001302812">
    <property type="component" value="Unassembled WGS sequence"/>
</dbReference>
<evidence type="ECO:0000313" key="2">
    <source>
        <dbReference type="EMBL" id="KAK4108600.1"/>
    </source>
</evidence>
<evidence type="ECO:0000313" key="3">
    <source>
        <dbReference type="Proteomes" id="UP001302812"/>
    </source>
</evidence>
<reference evidence="2" key="2">
    <citation type="submission" date="2023-05" db="EMBL/GenBank/DDBJ databases">
        <authorList>
            <consortium name="Lawrence Berkeley National Laboratory"/>
            <person name="Steindorff A."/>
            <person name="Hensen N."/>
            <person name="Bonometti L."/>
            <person name="Westerberg I."/>
            <person name="Brannstrom I.O."/>
            <person name="Guillou S."/>
            <person name="Cros-Aarteil S."/>
            <person name="Calhoun S."/>
            <person name="Haridas S."/>
            <person name="Kuo A."/>
            <person name="Mondo S."/>
            <person name="Pangilinan J."/>
            <person name="Riley R."/>
            <person name="Labutti K."/>
            <person name="Andreopoulos B."/>
            <person name="Lipzen A."/>
            <person name="Chen C."/>
            <person name="Yanf M."/>
            <person name="Daum C."/>
            <person name="Ng V."/>
            <person name="Clum A."/>
            <person name="Ohm R."/>
            <person name="Martin F."/>
            <person name="Silar P."/>
            <person name="Natvig D."/>
            <person name="Lalanne C."/>
            <person name="Gautier V."/>
            <person name="Ament-Velasquez S.L."/>
            <person name="Kruys A."/>
            <person name="Hutchinson M.I."/>
            <person name="Powell A.J."/>
            <person name="Barry K."/>
            <person name="Miller A.N."/>
            <person name="Grigoriev I.V."/>
            <person name="Debuchy R."/>
            <person name="Gladieux P."/>
            <person name="Thoren M.H."/>
            <person name="Johannesson H."/>
        </authorList>
    </citation>
    <scope>NUCLEOTIDE SEQUENCE</scope>
    <source>
        <strain evidence="2">CBS 508.74</strain>
    </source>
</reference>
<reference evidence="2" key="1">
    <citation type="journal article" date="2023" name="Mol. Phylogenet. Evol.">
        <title>Genome-scale phylogeny and comparative genomics of the fungal order Sordariales.</title>
        <authorList>
            <person name="Hensen N."/>
            <person name="Bonometti L."/>
            <person name="Westerberg I."/>
            <person name="Brannstrom I.O."/>
            <person name="Guillou S."/>
            <person name="Cros-Aarteil S."/>
            <person name="Calhoun S."/>
            <person name="Haridas S."/>
            <person name="Kuo A."/>
            <person name="Mondo S."/>
            <person name="Pangilinan J."/>
            <person name="Riley R."/>
            <person name="LaButti K."/>
            <person name="Andreopoulos B."/>
            <person name="Lipzen A."/>
            <person name="Chen C."/>
            <person name="Yan M."/>
            <person name="Daum C."/>
            <person name="Ng V."/>
            <person name="Clum A."/>
            <person name="Steindorff A."/>
            <person name="Ohm R.A."/>
            <person name="Martin F."/>
            <person name="Silar P."/>
            <person name="Natvig D.O."/>
            <person name="Lalanne C."/>
            <person name="Gautier V."/>
            <person name="Ament-Velasquez S.L."/>
            <person name="Kruys A."/>
            <person name="Hutchinson M.I."/>
            <person name="Powell A.J."/>
            <person name="Barry K."/>
            <person name="Miller A.N."/>
            <person name="Grigoriev I.V."/>
            <person name="Debuchy R."/>
            <person name="Gladieux P."/>
            <person name="Hiltunen Thoren M."/>
            <person name="Johannesson H."/>
        </authorList>
    </citation>
    <scope>NUCLEOTIDE SEQUENCE</scope>
    <source>
        <strain evidence="2">CBS 508.74</strain>
    </source>
</reference>
<proteinExistence type="predicted"/>
<dbReference type="PANTHER" id="PTHR31642">
    <property type="entry name" value="TRICHOTHECENE 3-O-ACETYLTRANSFERASE"/>
    <property type="match status" value="1"/>
</dbReference>
<dbReference type="EMBL" id="MU853362">
    <property type="protein sequence ID" value="KAK4108600.1"/>
    <property type="molecule type" value="Genomic_DNA"/>
</dbReference>
<accession>A0AAN6QE85</accession>
<dbReference type="AlphaFoldDB" id="A0AAN6QE85"/>
<dbReference type="Pfam" id="PF02458">
    <property type="entry name" value="Transferase"/>
    <property type="match status" value="1"/>
</dbReference>
<comment type="caution">
    <text evidence="2">The sequence shown here is derived from an EMBL/GenBank/DDBJ whole genome shotgun (WGS) entry which is preliminary data.</text>
</comment>
<dbReference type="RefSeq" id="XP_064666170.1">
    <property type="nucleotide sequence ID" value="XM_064813882.1"/>
</dbReference>
<name>A0AAN6QE85_9PEZI</name>
<dbReference type="GO" id="GO:0016747">
    <property type="term" value="F:acyltransferase activity, transferring groups other than amino-acyl groups"/>
    <property type="evidence" value="ECO:0007669"/>
    <property type="project" value="TreeGrafter"/>
</dbReference>
<dbReference type="GeneID" id="89938007"/>
<keyword evidence="3" id="KW-1185">Reference proteome</keyword>